<dbReference type="EMBL" id="VSRR010028495">
    <property type="protein sequence ID" value="MPC68855.1"/>
    <property type="molecule type" value="Genomic_DNA"/>
</dbReference>
<organism evidence="1 2">
    <name type="scientific">Portunus trituberculatus</name>
    <name type="common">Swimming crab</name>
    <name type="synonym">Neptunus trituberculatus</name>
    <dbReference type="NCBI Taxonomy" id="210409"/>
    <lineage>
        <taxon>Eukaryota</taxon>
        <taxon>Metazoa</taxon>
        <taxon>Ecdysozoa</taxon>
        <taxon>Arthropoda</taxon>
        <taxon>Crustacea</taxon>
        <taxon>Multicrustacea</taxon>
        <taxon>Malacostraca</taxon>
        <taxon>Eumalacostraca</taxon>
        <taxon>Eucarida</taxon>
        <taxon>Decapoda</taxon>
        <taxon>Pleocyemata</taxon>
        <taxon>Brachyura</taxon>
        <taxon>Eubrachyura</taxon>
        <taxon>Portunoidea</taxon>
        <taxon>Portunidae</taxon>
        <taxon>Portuninae</taxon>
        <taxon>Portunus</taxon>
    </lineage>
</organism>
<evidence type="ECO:0000313" key="2">
    <source>
        <dbReference type="Proteomes" id="UP000324222"/>
    </source>
</evidence>
<accession>A0A5B7HH43</accession>
<protein>
    <submittedName>
        <fullName evidence="1">Uncharacterized protein</fullName>
    </submittedName>
</protein>
<proteinExistence type="predicted"/>
<comment type="caution">
    <text evidence="1">The sequence shown here is derived from an EMBL/GenBank/DDBJ whole genome shotgun (WGS) entry which is preliminary data.</text>
</comment>
<reference evidence="1 2" key="1">
    <citation type="submission" date="2019-05" db="EMBL/GenBank/DDBJ databases">
        <title>Another draft genome of Portunus trituberculatus and its Hox gene families provides insights of decapod evolution.</title>
        <authorList>
            <person name="Jeong J.-H."/>
            <person name="Song I."/>
            <person name="Kim S."/>
            <person name="Choi T."/>
            <person name="Kim D."/>
            <person name="Ryu S."/>
            <person name="Kim W."/>
        </authorList>
    </citation>
    <scope>NUCLEOTIDE SEQUENCE [LARGE SCALE GENOMIC DNA]</scope>
    <source>
        <tissue evidence="1">Muscle</tissue>
    </source>
</reference>
<gene>
    <name evidence="1" type="ORF">E2C01_063065</name>
</gene>
<dbReference type="AlphaFoldDB" id="A0A5B7HH43"/>
<sequence length="48" mass="5799">MMNRQERNNNLMQGKMKRRPRLCQMKKYLVKKKQIVNLAIMGKYSVSL</sequence>
<evidence type="ECO:0000313" key="1">
    <source>
        <dbReference type="EMBL" id="MPC68855.1"/>
    </source>
</evidence>
<name>A0A5B7HH43_PORTR</name>
<keyword evidence="2" id="KW-1185">Reference proteome</keyword>
<dbReference type="Proteomes" id="UP000324222">
    <property type="component" value="Unassembled WGS sequence"/>
</dbReference>